<proteinExistence type="predicted"/>
<dbReference type="GO" id="GO:0004930">
    <property type="term" value="F:G protein-coupled receptor activity"/>
    <property type="evidence" value="ECO:0007669"/>
    <property type="project" value="UniProtKB-KW"/>
</dbReference>
<feature type="transmembrane region" description="Helical" evidence="10">
    <location>
        <begin position="545"/>
        <end position="568"/>
    </location>
</feature>
<feature type="transmembrane region" description="Helical" evidence="10">
    <location>
        <begin position="456"/>
        <end position="475"/>
    </location>
</feature>
<accession>A0AAD8AYX4</accession>
<evidence type="ECO:0000313" key="12">
    <source>
        <dbReference type="EMBL" id="KAK0044259.1"/>
    </source>
</evidence>
<protein>
    <submittedName>
        <fullName evidence="12">Metabotropic glutamate receptor 7</fullName>
    </submittedName>
</protein>
<feature type="transmembrane region" description="Helical" evidence="10">
    <location>
        <begin position="580"/>
        <end position="604"/>
    </location>
</feature>
<dbReference type="InterPro" id="IPR001828">
    <property type="entry name" value="ANF_lig-bd_rcpt"/>
</dbReference>
<evidence type="ECO:0000256" key="3">
    <source>
        <dbReference type="ARBA" id="ARBA00022692"/>
    </source>
</evidence>
<feature type="transmembrane region" description="Helical" evidence="10">
    <location>
        <begin position="1266"/>
        <end position="1288"/>
    </location>
</feature>
<feature type="transmembrane region" description="Helical" evidence="10">
    <location>
        <begin position="421"/>
        <end position="444"/>
    </location>
</feature>
<evidence type="ECO:0000256" key="2">
    <source>
        <dbReference type="ARBA" id="ARBA00022475"/>
    </source>
</evidence>
<feature type="transmembrane region" description="Helical" evidence="10">
    <location>
        <begin position="1300"/>
        <end position="1319"/>
    </location>
</feature>
<dbReference type="PROSITE" id="PS50259">
    <property type="entry name" value="G_PROTEIN_RECEP_F3_4"/>
    <property type="match status" value="2"/>
</dbReference>
<feature type="transmembrane region" description="Helical" evidence="10">
    <location>
        <begin position="1391"/>
        <end position="1410"/>
    </location>
</feature>
<keyword evidence="9" id="KW-0807">Transducer</keyword>
<dbReference type="InterPro" id="IPR000337">
    <property type="entry name" value="GPCR_3"/>
</dbReference>
<dbReference type="Pfam" id="PF01094">
    <property type="entry name" value="ANF_receptor"/>
    <property type="match status" value="2"/>
</dbReference>
<feature type="non-terminal residue" evidence="12">
    <location>
        <position position="1513"/>
    </location>
</feature>
<gene>
    <name evidence="12" type="ORF">Bpfe_026281</name>
</gene>
<feature type="transmembrane region" description="Helical" evidence="10">
    <location>
        <begin position="496"/>
        <end position="515"/>
    </location>
</feature>
<evidence type="ECO:0000256" key="6">
    <source>
        <dbReference type="ARBA" id="ARBA00023136"/>
    </source>
</evidence>
<dbReference type="PRINTS" id="PR00248">
    <property type="entry name" value="GPCRMGR"/>
</dbReference>
<keyword evidence="5" id="KW-0297">G-protein coupled receptor</keyword>
<comment type="caution">
    <text evidence="12">The sequence shown here is derived from an EMBL/GenBank/DDBJ whole genome shotgun (WGS) entry which is preliminary data.</text>
</comment>
<evidence type="ECO:0000313" key="13">
    <source>
        <dbReference type="Proteomes" id="UP001233172"/>
    </source>
</evidence>
<reference evidence="12" key="1">
    <citation type="journal article" date="2023" name="PLoS Negl. Trop. Dis.">
        <title>A genome sequence for Biomphalaria pfeifferi, the major vector snail for the human-infecting parasite Schistosoma mansoni.</title>
        <authorList>
            <person name="Bu L."/>
            <person name="Lu L."/>
            <person name="Laidemitt M.R."/>
            <person name="Zhang S.M."/>
            <person name="Mutuku M."/>
            <person name="Mkoji G."/>
            <person name="Steinauer M."/>
            <person name="Loker E.S."/>
        </authorList>
    </citation>
    <scope>NUCLEOTIDE SEQUENCE</scope>
    <source>
        <strain evidence="12">KasaAsao</strain>
    </source>
</reference>
<keyword evidence="4 10" id="KW-1133">Transmembrane helix</keyword>
<dbReference type="GO" id="GO:0005886">
    <property type="term" value="C:plasma membrane"/>
    <property type="evidence" value="ECO:0007669"/>
    <property type="project" value="UniProtKB-SubCell"/>
</dbReference>
<evidence type="ECO:0000256" key="4">
    <source>
        <dbReference type="ARBA" id="ARBA00022989"/>
    </source>
</evidence>
<feature type="transmembrane region" description="Helical" evidence="10">
    <location>
        <begin position="385"/>
        <end position="409"/>
    </location>
</feature>
<dbReference type="PANTHER" id="PTHR24060">
    <property type="entry name" value="METABOTROPIC GLUTAMATE RECEPTOR"/>
    <property type="match status" value="1"/>
</dbReference>
<dbReference type="Gene3D" id="3.40.50.2300">
    <property type="match status" value="3"/>
</dbReference>
<evidence type="ECO:0000256" key="5">
    <source>
        <dbReference type="ARBA" id="ARBA00023040"/>
    </source>
</evidence>
<evidence type="ECO:0000256" key="7">
    <source>
        <dbReference type="ARBA" id="ARBA00023170"/>
    </source>
</evidence>
<keyword evidence="13" id="KW-1185">Reference proteome</keyword>
<dbReference type="InterPro" id="IPR017978">
    <property type="entry name" value="GPCR_3_C"/>
</dbReference>
<dbReference type="Proteomes" id="UP001233172">
    <property type="component" value="Unassembled WGS sequence"/>
</dbReference>
<keyword evidence="6 10" id="KW-0472">Membrane</keyword>
<dbReference type="EMBL" id="JASAOG010000201">
    <property type="protein sequence ID" value="KAK0044259.1"/>
    <property type="molecule type" value="Genomic_DNA"/>
</dbReference>
<feature type="domain" description="G-protein coupled receptors family 3 profile" evidence="11">
    <location>
        <begin position="387"/>
        <end position="635"/>
    </location>
</feature>
<feature type="transmembrane region" description="Helical" evidence="10">
    <location>
        <begin position="1422"/>
        <end position="1444"/>
    </location>
</feature>
<feature type="domain" description="G-protein coupled receptors family 3 profile" evidence="11">
    <location>
        <begin position="1231"/>
        <end position="1479"/>
    </location>
</feature>
<dbReference type="Gene3D" id="2.10.50.30">
    <property type="entry name" value="GPCR, family 3, nine cysteines domain"/>
    <property type="match status" value="2"/>
</dbReference>
<reference evidence="12" key="2">
    <citation type="submission" date="2023-04" db="EMBL/GenBank/DDBJ databases">
        <authorList>
            <person name="Bu L."/>
            <person name="Lu L."/>
            <person name="Laidemitt M.R."/>
            <person name="Zhang S.M."/>
            <person name="Mutuku M."/>
            <person name="Mkoji G."/>
            <person name="Steinauer M."/>
            <person name="Loker E.S."/>
        </authorList>
    </citation>
    <scope>NUCLEOTIDE SEQUENCE</scope>
    <source>
        <strain evidence="12">KasaAsao</strain>
        <tissue evidence="12">Whole Snail</tissue>
    </source>
</reference>
<feature type="transmembrane region" description="Helical" evidence="10">
    <location>
        <begin position="1450"/>
        <end position="1477"/>
    </location>
</feature>
<keyword evidence="8" id="KW-0325">Glycoprotein</keyword>
<feature type="transmembrane region" description="Helical" evidence="10">
    <location>
        <begin position="610"/>
        <end position="634"/>
    </location>
</feature>
<evidence type="ECO:0000256" key="9">
    <source>
        <dbReference type="ARBA" id="ARBA00023224"/>
    </source>
</evidence>
<dbReference type="InterPro" id="IPR028082">
    <property type="entry name" value="Peripla_BP_I"/>
</dbReference>
<comment type="subcellular location">
    <subcellularLocation>
        <location evidence="1">Cell membrane</location>
        <topology evidence="1">Multi-pass membrane protein</topology>
    </subcellularLocation>
</comment>
<dbReference type="CDD" id="cd13953">
    <property type="entry name" value="7tm_classC_mGluR-like"/>
    <property type="match status" value="2"/>
</dbReference>
<feature type="transmembrane region" description="Helical" evidence="10">
    <location>
        <begin position="1233"/>
        <end position="1254"/>
    </location>
</feature>
<evidence type="ECO:0000256" key="1">
    <source>
        <dbReference type="ARBA" id="ARBA00004651"/>
    </source>
</evidence>
<evidence type="ECO:0000256" key="8">
    <source>
        <dbReference type="ARBA" id="ARBA00023180"/>
    </source>
</evidence>
<dbReference type="Pfam" id="PF00003">
    <property type="entry name" value="7tm_3"/>
    <property type="match status" value="2"/>
</dbReference>
<name>A0AAD8AYX4_BIOPF</name>
<evidence type="ECO:0000259" key="11">
    <source>
        <dbReference type="PROSITE" id="PS50259"/>
    </source>
</evidence>
<evidence type="ECO:0000256" key="10">
    <source>
        <dbReference type="SAM" id="Phobius"/>
    </source>
</evidence>
<feature type="transmembrane region" description="Helical" evidence="10">
    <location>
        <begin position="1340"/>
        <end position="1364"/>
    </location>
</feature>
<dbReference type="InterPro" id="IPR050726">
    <property type="entry name" value="mGluR"/>
</dbReference>
<keyword evidence="2" id="KW-1003">Cell membrane</keyword>
<keyword evidence="3 10" id="KW-0812">Transmembrane</keyword>
<dbReference type="SUPFAM" id="SSF53822">
    <property type="entry name" value="Periplasmic binding protein-like I"/>
    <property type="match status" value="2"/>
</dbReference>
<organism evidence="12 13">
    <name type="scientific">Biomphalaria pfeifferi</name>
    <name type="common">Bloodfluke planorb</name>
    <name type="synonym">Freshwater snail</name>
    <dbReference type="NCBI Taxonomy" id="112525"/>
    <lineage>
        <taxon>Eukaryota</taxon>
        <taxon>Metazoa</taxon>
        <taxon>Spiralia</taxon>
        <taxon>Lophotrochozoa</taxon>
        <taxon>Mollusca</taxon>
        <taxon>Gastropoda</taxon>
        <taxon>Heterobranchia</taxon>
        <taxon>Euthyneura</taxon>
        <taxon>Panpulmonata</taxon>
        <taxon>Hygrophila</taxon>
        <taxon>Lymnaeoidea</taxon>
        <taxon>Planorbidae</taxon>
        <taxon>Biomphalaria</taxon>
    </lineage>
</organism>
<dbReference type="InterPro" id="IPR038550">
    <property type="entry name" value="GPCR_3_9-Cys_sf"/>
</dbReference>
<sequence length="1513" mass="173842">TLYPNFQRVIWSDEELMEAIVQFLLSNHFYYFTIMYENEYSLRKVFERILTEYGADRICHPEEVKVTDTDDIEDIIHNLMIDKLRPHVVVVLAHTKVSGMIADAVISTQTEHKLLWVGGDAWMRALFHKGGPRGSVGLSFYRTRLVNLENYFRTLNASNKNPWFLEAAVTKFNCSELNRTFCVNENMRNYQLFELGLLYVLKAVLVYGTALSDFFRAYCQNGSSKENLLFCFKRNVELFPNFLKDVPINWDLVPDLNVADDDINTNDGWRFSVYQSLGIPHDIHRIQDIVLNSQLQFDSLNTSFFSFDVNKLISTDYCMPVCRFGEYRFHISQCCWLCKPCRVNEIVSNAATSCKQCPILHWPNERSDGTGSCDFIEPHHLDKNIYLRIVFLSLAILGFSAKVGTLWWYSRNKENGIVKASSIELSCVQLLFLGCGYLSIPVFLTQPTDFSCSFGFLLYNLSFIVTYALVLFKAVRVYRIFTLSKKNLKVSYISPVFQITICFAFVGFEVLRFYIFNWINPVTSEVHQPDPLIPFTERACVVPNAIMFIFIIITFVVLLMCSALAFKTQTLPNKFKESRYVSLCVVTTLLILSAFTPAYFTIIYGEIRMLLLMAGVVINHGFTFFFLFVTRIIAVEQMKRVRQIATATPYQRFHRTLANKIVYINVWSHKSRVRPFADSLLAVPTMVTHPSVPAVVFLHLVVAVSWANFAIHPLGDKVYIQEGDLFIGVLLTVTYYEPNRPCGDRLYGFYKIEVIETIVFAVRELNKRLPIKLGFVILDTCDKETTTAMQSLRFLPLSNPLPSETPRQSSSFLESFSVIGVVGTDESFSTIPAARILNVANIPMVSFWATDISLNDKSLYPNFHRVIWSDEELMEAIVQFLLSNRFYYFTIIFEDGLPATAIFERILAQKGGADTCHPTELQVRESDDFESIVYQLLRGEYRSRVVVVLAHVTISVKLIHAIIQTQTESQLLWIGGDAWTQAMFNIGGPKGSIGVNFQWINVTSFPEYFRDLNSSNENPWFIAAVQEHFKCSLKGFDECFKENIQEHLFDSGLSLVFKAVNVYGEALMQMFNDHCKNDNSSFYKLACFSSNAEIFPSYVEASNKENKDGGWRFSVFQSSGSKSSIVHIQELDIVSNDSRSYHPINMTFFASMEEFLDPRNFCMPKCPFGEYRFYLSKCCWSCRKCQENEIVGAKRTDCKQCPLLQWPNQYKEGEGECDDIPPHHLDIQSLPVLFLHVLCLLGFLAVVTTLAWYSRHRNHEALKASSIELSCVQLMAFACGYLTVPIMLSPPTTLTCTLGLLMLYISFSLIYVIVLFKAVRVHRIFKHSKRNIKISYTSPLFQVAACFAYVVLEVVRFMIANLFLPVRIEISQPYPEVRYVEVSCRIPGFRIFFFIFENFVLLLMCSYWAFKTKRLPSRFKESRYVSMCVGTTLLILSILAPAYFTQVRKQMRIVVLLAALVINVTASFFFLFVSRILTVEHARKGRKITYARIHKLSKEVLSLKKKLSWNRSR</sequence>
<keyword evidence="7 12" id="KW-0675">Receptor</keyword>